<feature type="compositionally biased region" description="Low complexity" evidence="2">
    <location>
        <begin position="663"/>
        <end position="676"/>
    </location>
</feature>
<reference evidence="4 5" key="1">
    <citation type="journal article" date="2010" name="Nat. Biotechnol.">
        <title>Genome sequence of the model mushroom Schizophyllum commune.</title>
        <authorList>
            <person name="Ohm R.A."/>
            <person name="de Jong J.F."/>
            <person name="Lugones L.G."/>
            <person name="Aerts A."/>
            <person name="Kothe E."/>
            <person name="Stajich J.E."/>
            <person name="de Vries R.P."/>
            <person name="Record E."/>
            <person name="Levasseur A."/>
            <person name="Baker S.E."/>
            <person name="Bartholomew K.A."/>
            <person name="Coutinho P.M."/>
            <person name="Erdmann S."/>
            <person name="Fowler T.J."/>
            <person name="Gathman A.C."/>
            <person name="Lombard V."/>
            <person name="Henrissat B."/>
            <person name="Knabe N."/>
            <person name="Kuees U."/>
            <person name="Lilly W.W."/>
            <person name="Lindquist E."/>
            <person name="Lucas S."/>
            <person name="Magnuson J.K."/>
            <person name="Piumi F."/>
            <person name="Raudaskoski M."/>
            <person name="Salamov A."/>
            <person name="Schmutz J."/>
            <person name="Schwarze F.W.M.R."/>
            <person name="vanKuyk P.A."/>
            <person name="Horton J.S."/>
            <person name="Grigoriev I.V."/>
            <person name="Woesten H.A.B."/>
        </authorList>
    </citation>
    <scope>NUCLEOTIDE SEQUENCE [LARGE SCALE GENOMIC DNA]</scope>
    <source>
        <strain evidence="5">H4-8 / FGSC 9210</strain>
    </source>
</reference>
<keyword evidence="1" id="KW-0175">Coiled coil</keyword>
<dbReference type="GeneID" id="9585064"/>
<dbReference type="EMBL" id="GL377302">
    <property type="protein sequence ID" value="EFJ02530.1"/>
    <property type="molecule type" value="Genomic_DNA"/>
</dbReference>
<proteinExistence type="predicted"/>
<evidence type="ECO:0000313" key="4">
    <source>
        <dbReference type="EMBL" id="EFJ02530.1"/>
    </source>
</evidence>
<dbReference type="GO" id="GO:0000127">
    <property type="term" value="C:transcription factor TFIIIC complex"/>
    <property type="evidence" value="ECO:0007669"/>
    <property type="project" value="InterPro"/>
</dbReference>
<dbReference type="CDD" id="cd16169">
    <property type="entry name" value="Tau138_eWH"/>
    <property type="match status" value="1"/>
</dbReference>
<feature type="compositionally biased region" description="Pro residues" evidence="2">
    <location>
        <begin position="1364"/>
        <end position="1375"/>
    </location>
</feature>
<dbReference type="GO" id="GO:0042791">
    <property type="term" value="P:5S class rRNA transcription by RNA polymerase III"/>
    <property type="evidence" value="ECO:0007669"/>
    <property type="project" value="TreeGrafter"/>
</dbReference>
<dbReference type="PANTHER" id="PTHR15180:SF1">
    <property type="entry name" value="GENERAL TRANSCRIPTION FACTOR 3C POLYPEPTIDE 1"/>
    <property type="match status" value="1"/>
</dbReference>
<dbReference type="GO" id="GO:0006384">
    <property type="term" value="P:transcription initiation at RNA polymerase III promoter"/>
    <property type="evidence" value="ECO:0007669"/>
    <property type="project" value="InterPro"/>
</dbReference>
<evidence type="ECO:0000259" key="3">
    <source>
        <dbReference type="Pfam" id="PF20222"/>
    </source>
</evidence>
<dbReference type="OMA" id="CAFVWSL"/>
<dbReference type="Proteomes" id="UP000007431">
    <property type="component" value="Unassembled WGS sequence"/>
</dbReference>
<dbReference type="InParanoid" id="D8PRS0"/>
<evidence type="ECO:0000256" key="1">
    <source>
        <dbReference type="SAM" id="Coils"/>
    </source>
</evidence>
<feature type="compositionally biased region" description="Polar residues" evidence="2">
    <location>
        <begin position="683"/>
        <end position="692"/>
    </location>
</feature>
<evidence type="ECO:0000256" key="2">
    <source>
        <dbReference type="SAM" id="MobiDB-lite"/>
    </source>
</evidence>
<dbReference type="PANTHER" id="PTHR15180">
    <property type="entry name" value="GENERAL TRANSCRIPTION FACTOR 3C POLYPEPTIDE 1"/>
    <property type="match status" value="1"/>
</dbReference>
<dbReference type="HOGENOM" id="CLU_000498_0_0_1"/>
<dbReference type="CDD" id="cd22249">
    <property type="entry name" value="UDM1_RNF168_RNF169-like"/>
    <property type="match status" value="1"/>
</dbReference>
<feature type="region of interest" description="Disordered" evidence="2">
    <location>
        <begin position="1355"/>
        <end position="1423"/>
    </location>
</feature>
<feature type="domain" description="Transcription factor tau subunit sfc3/Tfc3 C-terminal" evidence="3">
    <location>
        <begin position="1421"/>
        <end position="1745"/>
    </location>
</feature>
<dbReference type="STRING" id="578458.D8PRS0"/>
<keyword evidence="5" id="KW-1185">Reference proteome</keyword>
<dbReference type="KEGG" id="scm:SCHCO_080919"/>
<organism evidence="5">
    <name type="scientific">Schizophyllum commune (strain H4-8 / FGSC 9210)</name>
    <name type="common">Split gill fungus</name>
    <dbReference type="NCBI Taxonomy" id="578458"/>
    <lineage>
        <taxon>Eukaryota</taxon>
        <taxon>Fungi</taxon>
        <taxon>Dikarya</taxon>
        <taxon>Basidiomycota</taxon>
        <taxon>Agaricomycotina</taxon>
        <taxon>Agaricomycetes</taxon>
        <taxon>Agaricomycetidae</taxon>
        <taxon>Agaricales</taxon>
        <taxon>Schizophyllaceae</taxon>
        <taxon>Schizophyllum</taxon>
    </lineage>
</organism>
<dbReference type="VEuPathDB" id="FungiDB:SCHCODRAFT_080919"/>
<evidence type="ECO:0000313" key="5">
    <source>
        <dbReference type="Proteomes" id="UP000007431"/>
    </source>
</evidence>
<dbReference type="InterPro" id="IPR044210">
    <property type="entry name" value="Tfc3-like"/>
</dbReference>
<accession>D8PRS0</accession>
<dbReference type="eggNOG" id="ENOG502S1RV">
    <property type="taxonomic scope" value="Eukaryota"/>
</dbReference>
<dbReference type="GO" id="GO:0003677">
    <property type="term" value="F:DNA binding"/>
    <property type="evidence" value="ECO:0007669"/>
    <property type="project" value="InterPro"/>
</dbReference>
<dbReference type="OrthoDB" id="68020at2759"/>
<feature type="compositionally biased region" description="Basic and acidic residues" evidence="2">
    <location>
        <begin position="523"/>
        <end position="532"/>
    </location>
</feature>
<dbReference type="InterPro" id="IPR035625">
    <property type="entry name" value="Tfc3-like_eWH"/>
</dbReference>
<feature type="compositionally biased region" description="Low complexity" evidence="2">
    <location>
        <begin position="721"/>
        <end position="759"/>
    </location>
</feature>
<feature type="compositionally biased region" description="Basic and acidic residues" evidence="2">
    <location>
        <begin position="1405"/>
        <end position="1417"/>
    </location>
</feature>
<sequence>MDELVEHCMRQLSFDGDLGSKASRLRDFIIDFYNHASAPHQQNADDAFCAFVWSVLAQQPTVRVGLVPAGVTSEVWIAPQNSKRRKAKAKGEEIEEVLPAQLEVIEGAANRSLEELQAEYGDQLRIGIHQDAICTAITGSHIRSSKLSPMVYSTLQVVTRGRENGVTVVQIGQTTGYDQKTCHYLVGQLLSLDLCVKVRRGGVGTHFVIHKYFFERSPSWQAIREEELRAQEGEKAKATQPTDEDAAMNDWHNLDFSPIDARHLSSYPLVRNRVVSLLKASRNHMHPTTNLLIRIGFAHPTKTDRRFFQSRVREMEAEGLIDRVTAPSTGKSAGTVKCLRLLEGGKPDSNTDGVVVQTAEDDEDEQADAYVENGVKMNVTLHRQIIDLIARAGTSGLTLNDISDSLNQFDRRTVELLIARAEKDPPPAHIKDLSIVSLMETSGRERRNRYYTVSAYRTLLQSENLDQSSNPYTDADFARVGEFAEIDEDLFYDDEEELAEYQDGSKAPPAKDTPGKPGRKKKAAADGADKTTKTAQKRKAQANTANEGDEAEDHLPPAKKRKTKAAKAQDATPKEPKKRGRPSKAKPAEDAAPSTSATPKRKGRQPKTKAGAAVEVDELAVEEGVQAAASSSLRRTVSPPEPDATGGGAESPESRPRKRARMASAGAPSATPAAEAVTGNVMDLSQANTSSAPGKDVATGPTLVWPPAPPPWEAPPPANPAIPIDPALLTSTTPAATAPSKPASTSATPGPSSTSTPQAQAGKNRANLSHLRRENEVYQVLQELGGVMNVVTKDIYDAHTALLDRLHDAGEPTSSPRGTRMDKRTLQQVIATLENRGRIKTTYGSVRTHTGAQRDVRIAYVAGTPEEKLKQYLTELGRSMQMPSHPISRTPSHYITAAYGMVESVPAPRDPLPLQLLQMERPGDDPSERWRKNSARADQLFGYSPETIREVLLTERTTLAQSYGFIVPKMTRICTFHLALLAALERSTSSPYIASQEKRIIDTNYFTYDISVGLHLSVVAQTTYDEDLTEFLKQEGARDTLTRNLPPALHTTLQVGRARCRSRFLDLLEMMRQLGLVIPLIPAQSPTPFITCAPHGFHPTAYDAAPLEGWNVNTPMTAPIYWAFNDYAPIYLWALSEASPPFWKTVSVRAYPDAVQFWATLENVSLDQEFCSSFEIFQGAPAANNPSLARSLRRKVGWGRDYVLTWHQSRYLQKLVDPATAETPLDDPDPQALNNIARIVSAPVHVIHDFFVKAKDKMAGELEKARARKAKQSDAEREEDARAKLIQKIEEEQRRREQTWEEIVQRVHPEPLKASESARIKAVKERFLASLGTASPKWEGQLRDAMREAELADKSIIKVRKVPPPKPRPPPPPVVPASGHEKTVRELIAQQGPPLPEQQKKRKREKGEKAEPKEDKQKKTRRKRFQWNRDYDELAMDASAIIRVRCRNLRLDWGAFEQAFPSVPRNTVRQRLQTLREAPGNEAYLKRLEDRWAELWTAQRGSDDLPDSDLESATNFDLVKHLEYLRRHIDKNALRVGFAANQDEGAVELPASVEQLESAFEVVEEPPSEPAFDFIWNSLVEDEREKRLLRTAVTVNPETAPPFDDCVKGNCNSLNVYVHGSDYPSQMTMGTAHEHYDAETAARLLRGLGEDTVAAATTSLLRRGILSKLIRDPKKTKPGRLLKISDPNQNIIGGPVHRDIFQDAAALEDISAGQDTWREWPLVATDGDVAALIQLVSEDKADFEVDTTHPREVWPKVDWNSKKAGQYPYLIISLSC</sequence>
<gene>
    <name evidence="4" type="ORF">SCHCODRAFT_80919</name>
</gene>
<dbReference type="Pfam" id="PF20222">
    <property type="entry name" value="DUF6581"/>
    <property type="match status" value="1"/>
</dbReference>
<feature type="coiled-coil region" evidence="1">
    <location>
        <begin position="1268"/>
        <end position="1295"/>
    </location>
</feature>
<feature type="region of interest" description="Disordered" evidence="2">
    <location>
        <begin position="498"/>
        <end position="770"/>
    </location>
</feature>
<name>D8PRS0_SCHCM</name>
<protein>
    <recommendedName>
        <fullName evidence="3">Transcription factor tau subunit sfc3/Tfc3 C-terminal domain-containing protein</fullName>
    </recommendedName>
</protein>
<dbReference type="RefSeq" id="XP_003037432.1">
    <property type="nucleotide sequence ID" value="XM_003037386.1"/>
</dbReference>
<feature type="compositionally biased region" description="Pro residues" evidence="2">
    <location>
        <begin position="704"/>
        <end position="720"/>
    </location>
</feature>
<dbReference type="InterPro" id="IPR046488">
    <property type="entry name" value="Sfc3/Tfc3_C"/>
</dbReference>